<reference evidence="3" key="1">
    <citation type="journal article" date="2020" name="Nature">
        <title>Giant virus diversity and host interactions through global metagenomics.</title>
        <authorList>
            <person name="Schulz F."/>
            <person name="Roux S."/>
            <person name="Paez-Espino D."/>
            <person name="Jungbluth S."/>
            <person name="Walsh D.A."/>
            <person name="Denef V.J."/>
            <person name="McMahon K.D."/>
            <person name="Konstantinidis K.T."/>
            <person name="Eloe-Fadrosh E.A."/>
            <person name="Kyrpides N.C."/>
            <person name="Woyke T."/>
        </authorList>
    </citation>
    <scope>NUCLEOTIDE SEQUENCE</scope>
    <source>
        <strain evidence="3">GVMAG-M-3300023174-137</strain>
    </source>
</reference>
<feature type="transmembrane region" description="Helical" evidence="2">
    <location>
        <begin position="230"/>
        <end position="252"/>
    </location>
</feature>
<proteinExistence type="predicted"/>
<keyword evidence="2" id="KW-0472">Membrane</keyword>
<feature type="region of interest" description="Disordered" evidence="1">
    <location>
        <begin position="149"/>
        <end position="197"/>
    </location>
</feature>
<feature type="compositionally biased region" description="Polar residues" evidence="1">
    <location>
        <begin position="171"/>
        <end position="184"/>
    </location>
</feature>
<organism evidence="3">
    <name type="scientific">viral metagenome</name>
    <dbReference type="NCBI Taxonomy" id="1070528"/>
    <lineage>
        <taxon>unclassified sequences</taxon>
        <taxon>metagenomes</taxon>
        <taxon>organismal metagenomes</taxon>
    </lineage>
</organism>
<dbReference type="EMBL" id="MN739580">
    <property type="protein sequence ID" value="QHT14197.1"/>
    <property type="molecule type" value="Genomic_DNA"/>
</dbReference>
<evidence type="ECO:0000313" key="3">
    <source>
        <dbReference type="EMBL" id="QHT14197.1"/>
    </source>
</evidence>
<keyword evidence="2" id="KW-1133">Transmembrane helix</keyword>
<evidence type="ECO:0000256" key="2">
    <source>
        <dbReference type="SAM" id="Phobius"/>
    </source>
</evidence>
<name>A0A6C0DCG6_9ZZZZ</name>
<keyword evidence="2" id="KW-0812">Transmembrane</keyword>
<sequence length="255" mass="28318">MELCSIEDAFPDFQSHKQNSKKSSNILSGSALSKEERRAMRKKAKKAKEVEPAEQAEVDPDRPSLKRMGELPAFVNYSEAFQDLSGAAVIPKVDAILKNVKYPDYFGKGEDDEMEGFSNFTGVDENTIANRLVPQTLSGGFDKVGVDKAGSGGGELPAPSRNDNWKPMTDSKVTTANTPVNATKNDIPALRNEPHDEPPKREALLAKIQDLTKRLEDLERHPPRNNQRELLIFISSGVFLIISFDLAMRAVYRSR</sequence>
<evidence type="ECO:0000256" key="1">
    <source>
        <dbReference type="SAM" id="MobiDB-lite"/>
    </source>
</evidence>
<dbReference type="AlphaFoldDB" id="A0A6C0DCG6"/>
<feature type="region of interest" description="Disordered" evidence="1">
    <location>
        <begin position="14"/>
        <end position="65"/>
    </location>
</feature>
<protein>
    <submittedName>
        <fullName evidence="3">Uncharacterized protein</fullName>
    </submittedName>
</protein>
<accession>A0A6C0DCG6</accession>